<keyword evidence="1" id="KW-0732">Signal</keyword>
<organism evidence="2 3">
    <name type="scientific">Brassica carinata</name>
    <name type="common">Ethiopian mustard</name>
    <name type="synonym">Abyssinian cabbage</name>
    <dbReference type="NCBI Taxonomy" id="52824"/>
    <lineage>
        <taxon>Eukaryota</taxon>
        <taxon>Viridiplantae</taxon>
        <taxon>Streptophyta</taxon>
        <taxon>Embryophyta</taxon>
        <taxon>Tracheophyta</taxon>
        <taxon>Spermatophyta</taxon>
        <taxon>Magnoliopsida</taxon>
        <taxon>eudicotyledons</taxon>
        <taxon>Gunneridae</taxon>
        <taxon>Pentapetalae</taxon>
        <taxon>rosids</taxon>
        <taxon>malvids</taxon>
        <taxon>Brassicales</taxon>
        <taxon>Brassicaceae</taxon>
        <taxon>Brassiceae</taxon>
        <taxon>Brassica</taxon>
    </lineage>
</organism>
<evidence type="ECO:0008006" key="4">
    <source>
        <dbReference type="Google" id="ProtNLM"/>
    </source>
</evidence>
<dbReference type="EMBL" id="JAAMPC010000003">
    <property type="protein sequence ID" value="KAG2321309.1"/>
    <property type="molecule type" value="Genomic_DNA"/>
</dbReference>
<feature type="chain" id="PRO_5036444238" description="Secreted protein" evidence="1">
    <location>
        <begin position="25"/>
        <end position="102"/>
    </location>
</feature>
<accession>A0A8X8B2E5</accession>
<evidence type="ECO:0000313" key="3">
    <source>
        <dbReference type="Proteomes" id="UP000886595"/>
    </source>
</evidence>
<feature type="signal peptide" evidence="1">
    <location>
        <begin position="1"/>
        <end position="24"/>
    </location>
</feature>
<keyword evidence="3" id="KW-1185">Reference proteome</keyword>
<comment type="caution">
    <text evidence="2">The sequence shown here is derived from an EMBL/GenBank/DDBJ whole genome shotgun (WGS) entry which is preliminary data.</text>
</comment>
<sequence length="102" mass="11590">MFVHGSFLLLPLLLSAVFLFATEQFEEPLSSRSDESLVDLWAWSGVSWWCFTCVRSPSPSLIKVKFQPLWFSCDVVGVVLPQFERVEPGFFLLDFGVVLSNL</sequence>
<evidence type="ECO:0000256" key="1">
    <source>
        <dbReference type="SAM" id="SignalP"/>
    </source>
</evidence>
<dbReference type="Proteomes" id="UP000886595">
    <property type="component" value="Unassembled WGS sequence"/>
</dbReference>
<protein>
    <recommendedName>
        <fullName evidence="4">Secreted protein</fullName>
    </recommendedName>
</protein>
<proteinExistence type="predicted"/>
<evidence type="ECO:0000313" key="2">
    <source>
        <dbReference type="EMBL" id="KAG2321309.1"/>
    </source>
</evidence>
<dbReference type="AlphaFoldDB" id="A0A8X8B2E5"/>
<gene>
    <name evidence="2" type="ORF">Bca52824_014522</name>
</gene>
<name>A0A8X8B2E5_BRACI</name>
<reference evidence="2 3" key="1">
    <citation type="submission" date="2020-02" db="EMBL/GenBank/DDBJ databases">
        <authorList>
            <person name="Ma Q."/>
            <person name="Huang Y."/>
            <person name="Song X."/>
            <person name="Pei D."/>
        </authorList>
    </citation>
    <scope>NUCLEOTIDE SEQUENCE [LARGE SCALE GENOMIC DNA]</scope>
    <source>
        <strain evidence="2">Sxm20200214</strain>
        <tissue evidence="2">Leaf</tissue>
    </source>
</reference>